<evidence type="ECO:0000256" key="1">
    <source>
        <dbReference type="ARBA" id="ARBA00022729"/>
    </source>
</evidence>
<evidence type="ECO:0000256" key="3">
    <source>
        <dbReference type="SAM" id="MobiDB-lite"/>
    </source>
</evidence>
<dbReference type="Pfam" id="PF02412">
    <property type="entry name" value="TSP_3"/>
    <property type="match status" value="6"/>
</dbReference>
<feature type="signal peptide" evidence="4">
    <location>
        <begin position="1"/>
        <end position="26"/>
    </location>
</feature>
<dbReference type="InterPro" id="IPR017897">
    <property type="entry name" value="Thrombospondin_3_rpt"/>
</dbReference>
<proteinExistence type="predicted"/>
<evidence type="ECO:0000256" key="4">
    <source>
        <dbReference type="SAM" id="SignalP"/>
    </source>
</evidence>
<dbReference type="GO" id="GO:0005509">
    <property type="term" value="F:calcium ion binding"/>
    <property type="evidence" value="ECO:0007669"/>
    <property type="project" value="InterPro"/>
</dbReference>
<sequence>MISKLPFHASHWLLALAIGSSLGLSACNRAQDSDVGGPPAVIPDGDGDGVLDSVDNCPTIANTDQLDSDGDGQGNACDSDDDNDGVPDGSDNCPVVANPNQTDTDGDGQGDACDSDDDGDGVPDDNGNGGGDNCPLVPNPDQTDTDGDGQGDACDNDDDGDGVPDDDGNGGGDNCPLVPNPDQADSDGDGTGDACETDDDDDGVADVDDNCPTVANPDQTDSDGDGVGDACEPPTTGPLASCTQFAPTTSVASGETGGLLCLVGQLTSPAVELCAVEQPAFGADSLTQTFATLQYAVSLLEPLNSALLNLLGSISYKVQLPAPVTAGNFAGFVIEQPPATADISLLRNLTVTTFLAGAQQEQFDTDASNLDLLGLSGLLGESGLNLLGGANTKPYDEVRLSISSTLLSADLINTVRVYETCTHSETAAP</sequence>
<dbReference type="RefSeq" id="WP_123210613.1">
    <property type="nucleotide sequence ID" value="NZ_RJVO01000001.1"/>
</dbReference>
<keyword evidence="1 4" id="KW-0732">Signal</keyword>
<dbReference type="InterPro" id="IPR028974">
    <property type="entry name" value="TSP_type-3_rpt"/>
</dbReference>
<protein>
    <recommendedName>
        <fullName evidence="7">Thrombospondin</fullName>
    </recommendedName>
</protein>
<keyword evidence="6" id="KW-1185">Reference proteome</keyword>
<dbReference type="PANTHER" id="PTHR10199">
    <property type="entry name" value="THROMBOSPONDIN"/>
    <property type="match status" value="1"/>
</dbReference>
<dbReference type="SUPFAM" id="SSF103647">
    <property type="entry name" value="TSP type-3 repeat"/>
    <property type="match status" value="2"/>
</dbReference>
<dbReference type="EMBL" id="RJVO01000001">
    <property type="protein sequence ID" value="ROH93757.1"/>
    <property type="molecule type" value="Genomic_DNA"/>
</dbReference>
<feature type="compositionally biased region" description="Acidic residues" evidence="3">
    <location>
        <begin position="104"/>
        <end position="123"/>
    </location>
</feature>
<feature type="chain" id="PRO_5018041084" description="Thrombospondin" evidence="4">
    <location>
        <begin position="27"/>
        <end position="429"/>
    </location>
</feature>
<accession>A0A3N0VLX4</accession>
<gene>
    <name evidence="5" type="ORF">ED208_04335</name>
</gene>
<organism evidence="5 6">
    <name type="scientific">Stagnimonas aquatica</name>
    <dbReference type="NCBI Taxonomy" id="2689987"/>
    <lineage>
        <taxon>Bacteria</taxon>
        <taxon>Pseudomonadati</taxon>
        <taxon>Pseudomonadota</taxon>
        <taxon>Gammaproteobacteria</taxon>
        <taxon>Nevskiales</taxon>
        <taxon>Nevskiaceae</taxon>
        <taxon>Stagnimonas</taxon>
    </lineage>
</organism>
<dbReference type="PROSITE" id="PS51234">
    <property type="entry name" value="TSP3"/>
    <property type="match status" value="3"/>
</dbReference>
<dbReference type="FunFam" id="4.10.1080.10:FF:000001">
    <property type="entry name" value="Thrombospondin 3"/>
    <property type="match status" value="2"/>
</dbReference>
<dbReference type="InParanoid" id="A0A3N0VLX4"/>
<dbReference type="Proteomes" id="UP000282106">
    <property type="component" value="Unassembled WGS sequence"/>
</dbReference>
<evidence type="ECO:0000313" key="6">
    <source>
        <dbReference type="Proteomes" id="UP000282106"/>
    </source>
</evidence>
<dbReference type="GO" id="GO:0007155">
    <property type="term" value="P:cell adhesion"/>
    <property type="evidence" value="ECO:0007669"/>
    <property type="project" value="InterPro"/>
</dbReference>
<feature type="compositionally biased region" description="Acidic residues" evidence="3">
    <location>
        <begin position="143"/>
        <end position="168"/>
    </location>
</feature>
<name>A0A3N0VLX4_9GAMM</name>
<dbReference type="PROSITE" id="PS51257">
    <property type="entry name" value="PROKAR_LIPOPROTEIN"/>
    <property type="match status" value="1"/>
</dbReference>
<feature type="compositionally biased region" description="Acidic residues" evidence="3">
    <location>
        <begin position="184"/>
        <end position="209"/>
    </location>
</feature>
<dbReference type="PANTHER" id="PTHR10199:SF100">
    <property type="entry name" value="THROMBOSPONDIN, ISOFORM A"/>
    <property type="match status" value="1"/>
</dbReference>
<feature type="region of interest" description="Disordered" evidence="3">
    <location>
        <begin position="31"/>
        <end position="239"/>
    </location>
</feature>
<evidence type="ECO:0000256" key="2">
    <source>
        <dbReference type="ARBA" id="ARBA00022837"/>
    </source>
</evidence>
<evidence type="ECO:0008006" key="7">
    <source>
        <dbReference type="Google" id="ProtNLM"/>
    </source>
</evidence>
<reference evidence="5 6" key="1">
    <citation type="submission" date="2018-10" db="EMBL/GenBank/DDBJ databases">
        <authorList>
            <person name="Chen W.-M."/>
        </authorList>
    </citation>
    <scope>NUCLEOTIDE SEQUENCE [LARGE SCALE GENOMIC DNA]</scope>
    <source>
        <strain evidence="5 6">THS-13</strain>
    </source>
</reference>
<dbReference type="InterPro" id="IPR003367">
    <property type="entry name" value="Thrombospondin_3-like_rpt"/>
</dbReference>
<dbReference type="AlphaFoldDB" id="A0A3N0VLX4"/>
<evidence type="ECO:0000313" key="5">
    <source>
        <dbReference type="EMBL" id="ROH93757.1"/>
    </source>
</evidence>
<comment type="caution">
    <text evidence="5">The sequence shown here is derived from an EMBL/GenBank/DDBJ whole genome shotgun (WGS) entry which is preliminary data.</text>
</comment>
<dbReference type="Gene3D" id="4.10.1080.10">
    <property type="entry name" value="TSP type-3 repeat"/>
    <property type="match status" value="2"/>
</dbReference>
<keyword evidence="2" id="KW-0106">Calcium</keyword>